<dbReference type="EMBL" id="KV922028">
    <property type="protein sequence ID" value="ORE02889.1"/>
    <property type="molecule type" value="Genomic_DNA"/>
</dbReference>
<dbReference type="GO" id="GO:0032259">
    <property type="term" value="P:methylation"/>
    <property type="evidence" value="ECO:0007669"/>
    <property type="project" value="UniProtKB-KW"/>
</dbReference>
<dbReference type="SUPFAM" id="SSF53335">
    <property type="entry name" value="S-adenosyl-L-methionine-dependent methyltransferases"/>
    <property type="match status" value="1"/>
</dbReference>
<gene>
    <name evidence="3" type="ORF">BCV72DRAFT_308747</name>
</gene>
<organism evidence="3">
    <name type="scientific">Rhizopus microsporus var. microsporus</name>
    <dbReference type="NCBI Taxonomy" id="86635"/>
    <lineage>
        <taxon>Eukaryota</taxon>
        <taxon>Fungi</taxon>
        <taxon>Fungi incertae sedis</taxon>
        <taxon>Mucoromycota</taxon>
        <taxon>Mucoromycotina</taxon>
        <taxon>Mucoromycetes</taxon>
        <taxon>Mucorales</taxon>
        <taxon>Mucorineae</taxon>
        <taxon>Rhizopodaceae</taxon>
        <taxon>Rhizopus</taxon>
    </lineage>
</organism>
<accession>A0A1X0QT16</accession>
<proteinExistence type="predicted"/>
<dbReference type="Gene3D" id="3.40.50.150">
    <property type="entry name" value="Vaccinia Virus protein VP39"/>
    <property type="match status" value="1"/>
</dbReference>
<feature type="compositionally biased region" description="Polar residues" evidence="1">
    <location>
        <begin position="17"/>
        <end position="31"/>
    </location>
</feature>
<dbReference type="InterPro" id="IPR041698">
    <property type="entry name" value="Methyltransf_25"/>
</dbReference>
<dbReference type="InterPro" id="IPR029063">
    <property type="entry name" value="SAM-dependent_MTases_sf"/>
</dbReference>
<dbReference type="GO" id="GO:0008168">
    <property type="term" value="F:methyltransferase activity"/>
    <property type="evidence" value="ECO:0007669"/>
    <property type="project" value="UniProtKB-KW"/>
</dbReference>
<dbReference type="VEuPathDB" id="FungiDB:BCV72DRAFT_308747"/>
<dbReference type="CDD" id="cd02440">
    <property type="entry name" value="AdoMet_MTases"/>
    <property type="match status" value="1"/>
</dbReference>
<evidence type="ECO:0000313" key="3">
    <source>
        <dbReference type="EMBL" id="ORE02889.1"/>
    </source>
</evidence>
<dbReference type="OrthoDB" id="2013972at2759"/>
<dbReference type="PANTHER" id="PTHR43591">
    <property type="entry name" value="METHYLTRANSFERASE"/>
    <property type="match status" value="1"/>
</dbReference>
<keyword evidence="3" id="KW-0489">Methyltransferase</keyword>
<dbReference type="Proteomes" id="UP000242414">
    <property type="component" value="Unassembled WGS sequence"/>
</dbReference>
<evidence type="ECO:0000256" key="1">
    <source>
        <dbReference type="SAM" id="MobiDB-lite"/>
    </source>
</evidence>
<name>A0A1X0QT16_RHIZD</name>
<dbReference type="AlphaFoldDB" id="A0A1X0QT16"/>
<keyword evidence="3" id="KW-0808">Transferase</keyword>
<protein>
    <submittedName>
        <fullName evidence="3">S-adenosyl-L-methionine-dependent methyltransferase</fullName>
    </submittedName>
</protein>
<reference evidence="3" key="1">
    <citation type="journal article" date="2016" name="Proc. Natl. Acad. Sci. U.S.A.">
        <title>Lipid metabolic changes in an early divergent fungus govern the establishment of a mutualistic symbiosis with endobacteria.</title>
        <authorList>
            <person name="Lastovetsky O.A."/>
            <person name="Gaspar M.L."/>
            <person name="Mondo S.J."/>
            <person name="LaButti K.M."/>
            <person name="Sandor L."/>
            <person name="Grigoriev I.V."/>
            <person name="Henry S.A."/>
            <person name="Pawlowska T.E."/>
        </authorList>
    </citation>
    <scope>NUCLEOTIDE SEQUENCE [LARGE SCALE GENOMIC DNA]</scope>
    <source>
        <strain evidence="3">ATCC 52814</strain>
    </source>
</reference>
<dbReference type="PANTHER" id="PTHR43591:SF24">
    <property type="entry name" value="2-METHOXY-6-POLYPRENYL-1,4-BENZOQUINOL METHYLASE, MITOCHONDRIAL"/>
    <property type="match status" value="1"/>
</dbReference>
<sequence length="331" mass="37487">MGNRFSASRMTKRVRRVNTTDQGDISSGTMNTHQEGALVTDTITATNLTALGLSREFHNEESSTYWLPKDDEEQMRLTGQHFAIKDLYGGNVLSGVINTLDFEKGITILDMGCGSGAWIMDMMRDYPNCTYHGCDISDTRYKKVNIEKFIFTCGNVVKGLPYEDNTFDFVHMRLLVLALREEEWPTAISELIRVTKPGGMIQLLEMDLRQQQEDDPSGALYKVGLAVRNICTSKGQNPSIGTEFEKMLSKYSNIKIIQSDDRSCDMSTGTNTAKLFIWDSLQVLKSMRPVLALKLGLKTDEEYDSFSKEFEHHIKTKESRCFYNSIAVQKL</sequence>
<evidence type="ECO:0000259" key="2">
    <source>
        <dbReference type="Pfam" id="PF13649"/>
    </source>
</evidence>
<feature type="domain" description="Methyltransferase" evidence="2">
    <location>
        <begin position="108"/>
        <end position="199"/>
    </location>
</feature>
<feature type="region of interest" description="Disordered" evidence="1">
    <location>
        <begin position="1"/>
        <end position="31"/>
    </location>
</feature>
<dbReference type="Pfam" id="PF13649">
    <property type="entry name" value="Methyltransf_25"/>
    <property type="match status" value="1"/>
</dbReference>